<organism evidence="1 2">
    <name type="scientific">Paeniglutamicibacter terrestris</name>
    <dbReference type="NCBI Taxonomy" id="2723403"/>
    <lineage>
        <taxon>Bacteria</taxon>
        <taxon>Bacillati</taxon>
        <taxon>Actinomycetota</taxon>
        <taxon>Actinomycetes</taxon>
        <taxon>Micrococcales</taxon>
        <taxon>Micrococcaceae</taxon>
        <taxon>Paeniglutamicibacter</taxon>
    </lineage>
</organism>
<reference evidence="1 2" key="1">
    <citation type="submission" date="2020-04" db="EMBL/GenBank/DDBJ databases">
        <title>Paeniglutamicibacter sp. ANT13_2, a novel actinomycete isolated from sediment in Antarctica.</title>
        <authorList>
            <person name="Sakdapetsiri C."/>
            <person name="Pinyakong O."/>
        </authorList>
    </citation>
    <scope>NUCLEOTIDE SEQUENCE [LARGE SCALE GENOMIC DNA]</scope>
    <source>
        <strain evidence="1 2">ANT13_2</strain>
    </source>
</reference>
<name>A0ABX1G8Z1_9MICC</name>
<evidence type="ECO:0000313" key="2">
    <source>
        <dbReference type="Proteomes" id="UP000746595"/>
    </source>
</evidence>
<proteinExistence type="predicted"/>
<gene>
    <name evidence="1" type="ORF">HED64_18720</name>
</gene>
<protein>
    <submittedName>
        <fullName evidence="1">Glycosyltransferase family 4 protein</fullName>
    </submittedName>
</protein>
<dbReference type="RefSeq" id="WP_168153471.1">
    <property type="nucleotide sequence ID" value="NZ_JAAWVT010000014.1"/>
</dbReference>
<evidence type="ECO:0000313" key="1">
    <source>
        <dbReference type="EMBL" id="NKG22731.1"/>
    </source>
</evidence>
<dbReference type="EMBL" id="JAAWVT010000014">
    <property type="protein sequence ID" value="NKG22731.1"/>
    <property type="molecule type" value="Genomic_DNA"/>
</dbReference>
<accession>A0ABX1G8Z1</accession>
<sequence length="605" mass="67385">MGSKTFEVCGYRSSLTILDDDQMQEYGSSCRDRNEPEPELALEILMANAGLAEARAGKILCDLSEEAQEHVPSPIYDRHRFLAVELYLRATRLKVEPTSPALSKSSELRIAERQDVVTLAEQFVTDLRSLDRVRSLVTASSVELYKTLSNALYEEGRGYIDGCSREQRIRFNDVVSTAPNVEVNWDHLQTAPNALAVLYNFSPYTDTGAVVASKRIRESGDLFDVISCSFANRKKIDNTIERIAAPYVVTKQFLPMAPSWSTWDSFKAFAIKAKRIAVDRVKNGRNYDYLYTRTMWAPSHYAGSLIKREFPDLDWVAEFSDPLSLDVEGLARGGELPDDKFLLELLVDVEAEFGSVPEAYRTIFSIAEIIAYAGADRIIFTNHHQQSVMLEHIYSNKLRDRVAAIAEVSNHPTLPSAFYDAEEIDYVVDPSVVNLAYFGEFYATRGLTEVTTAIRMLPKAIRGKVHLHVFTNYIPVGASGARPRGMSAKAYDDLVDRAISGVGAYGLEDQVHLNGSLPYLKFLSITKKFDYLLVNDARSGEHHAVNPYLPSKWSDYAGSVAASWAFVEEGSSLAGKPATVKTPLGEIVAIVNELKKIIIQKLGSE</sequence>
<comment type="caution">
    <text evidence="1">The sequence shown here is derived from an EMBL/GenBank/DDBJ whole genome shotgun (WGS) entry which is preliminary data.</text>
</comment>
<keyword evidence="2" id="KW-1185">Reference proteome</keyword>
<dbReference type="Proteomes" id="UP000746595">
    <property type="component" value="Unassembled WGS sequence"/>
</dbReference>